<evidence type="ECO:0000256" key="1">
    <source>
        <dbReference type="SAM" id="MobiDB-lite"/>
    </source>
</evidence>
<organism evidence="2 3">
    <name type="scientific">Rhizoctonia solani</name>
    <dbReference type="NCBI Taxonomy" id="456999"/>
    <lineage>
        <taxon>Eukaryota</taxon>
        <taxon>Fungi</taxon>
        <taxon>Dikarya</taxon>
        <taxon>Basidiomycota</taxon>
        <taxon>Agaricomycotina</taxon>
        <taxon>Agaricomycetes</taxon>
        <taxon>Cantharellales</taxon>
        <taxon>Ceratobasidiaceae</taxon>
        <taxon>Rhizoctonia</taxon>
    </lineage>
</organism>
<dbReference type="Proteomes" id="UP000044841">
    <property type="component" value="Unassembled WGS sequence"/>
</dbReference>
<proteinExistence type="predicted"/>
<accession>A0A0K6FN31</accession>
<keyword evidence="3" id="KW-1185">Reference proteome</keyword>
<sequence>MVMIKTGHWDSIDQSLASSRAHQLKERLKMALSNGTTSEGPLKNMNIDEEIATSNDEPTLFVPEDPGTRMVGTRDF</sequence>
<gene>
    <name evidence="2" type="ORF">RSOLAG22IIIB_13423</name>
</gene>
<reference evidence="2 3" key="1">
    <citation type="submission" date="2015-07" db="EMBL/GenBank/DDBJ databases">
        <authorList>
            <person name="Noorani M."/>
        </authorList>
    </citation>
    <scope>NUCLEOTIDE SEQUENCE [LARGE SCALE GENOMIC DNA]</scope>
    <source>
        <strain evidence="2">BBA 69670</strain>
    </source>
</reference>
<feature type="region of interest" description="Disordered" evidence="1">
    <location>
        <begin position="52"/>
        <end position="76"/>
    </location>
</feature>
<evidence type="ECO:0000313" key="3">
    <source>
        <dbReference type="Proteomes" id="UP000044841"/>
    </source>
</evidence>
<dbReference type="EMBL" id="CYGV01000119">
    <property type="protein sequence ID" value="CUA67522.1"/>
    <property type="molecule type" value="Genomic_DNA"/>
</dbReference>
<name>A0A0K6FN31_9AGAM</name>
<dbReference type="AlphaFoldDB" id="A0A0K6FN31"/>
<evidence type="ECO:0000313" key="2">
    <source>
        <dbReference type="EMBL" id="CUA67522.1"/>
    </source>
</evidence>
<protein>
    <submittedName>
        <fullName evidence="2">Uncharacterized protein</fullName>
    </submittedName>
</protein>